<reference evidence="1" key="1">
    <citation type="journal article" date="2014" name="Front. Microbiol.">
        <title>High frequency of phylogenetically diverse reductive dehalogenase-homologous genes in deep subseafloor sedimentary metagenomes.</title>
        <authorList>
            <person name="Kawai M."/>
            <person name="Futagami T."/>
            <person name="Toyoda A."/>
            <person name="Takaki Y."/>
            <person name="Nishi S."/>
            <person name="Hori S."/>
            <person name="Arai W."/>
            <person name="Tsubouchi T."/>
            <person name="Morono Y."/>
            <person name="Uchiyama I."/>
            <person name="Ito T."/>
            <person name="Fujiyama A."/>
            <person name="Inagaki F."/>
            <person name="Takami H."/>
        </authorList>
    </citation>
    <scope>NUCLEOTIDE SEQUENCE</scope>
    <source>
        <strain evidence="1">Expedition CK06-06</strain>
    </source>
</reference>
<comment type="caution">
    <text evidence="1">The sequence shown here is derived from an EMBL/GenBank/DDBJ whole genome shotgun (WGS) entry which is preliminary data.</text>
</comment>
<sequence length="132" mass="15502">MTVKTLERQIAKIRLERKSNPVYVLLVEKFPPRPIASRKEHEAYLELIKMLMREVDGDISDTIREGIDRYLKVIAPFVEEFEKSRWPRKEVGGREILAYLLENNEMTQSDLEKEIGKQPYVSDILKGKKRAN</sequence>
<feature type="non-terminal residue" evidence="1">
    <location>
        <position position="132"/>
    </location>
</feature>
<evidence type="ECO:0000313" key="1">
    <source>
        <dbReference type="EMBL" id="GAF80820.1"/>
    </source>
</evidence>
<evidence type="ECO:0008006" key="2">
    <source>
        <dbReference type="Google" id="ProtNLM"/>
    </source>
</evidence>
<proteinExistence type="predicted"/>
<dbReference type="AlphaFoldDB" id="X0TXF9"/>
<protein>
    <recommendedName>
        <fullName evidence="2">HTH cro/C1-type domain-containing protein</fullName>
    </recommendedName>
</protein>
<name>X0TXF9_9ZZZZ</name>
<gene>
    <name evidence="1" type="ORF">S01H1_16324</name>
</gene>
<organism evidence="1">
    <name type="scientific">marine sediment metagenome</name>
    <dbReference type="NCBI Taxonomy" id="412755"/>
    <lineage>
        <taxon>unclassified sequences</taxon>
        <taxon>metagenomes</taxon>
        <taxon>ecological metagenomes</taxon>
    </lineage>
</organism>
<accession>X0TXF9</accession>
<dbReference type="EMBL" id="BARS01008578">
    <property type="protein sequence ID" value="GAF80820.1"/>
    <property type="molecule type" value="Genomic_DNA"/>
</dbReference>